<evidence type="ECO:0000313" key="1">
    <source>
        <dbReference type="EMBL" id="RMZ96302.1"/>
    </source>
</evidence>
<gene>
    <name evidence="1" type="ORF">BpHYR1_001007</name>
</gene>
<reference evidence="1 2" key="1">
    <citation type="journal article" date="2018" name="Sci. Rep.">
        <title>Genomic signatures of local adaptation to the degree of environmental predictability in rotifers.</title>
        <authorList>
            <person name="Franch-Gras L."/>
            <person name="Hahn C."/>
            <person name="Garcia-Roger E.M."/>
            <person name="Carmona M.J."/>
            <person name="Serra M."/>
            <person name="Gomez A."/>
        </authorList>
    </citation>
    <scope>NUCLEOTIDE SEQUENCE [LARGE SCALE GENOMIC DNA]</scope>
    <source>
        <strain evidence="1">HYR1</strain>
    </source>
</reference>
<comment type="caution">
    <text evidence="1">The sequence shown here is derived from an EMBL/GenBank/DDBJ whole genome shotgun (WGS) entry which is preliminary data.</text>
</comment>
<dbReference type="AlphaFoldDB" id="A0A3M7PB69"/>
<name>A0A3M7PB69_BRAPC</name>
<dbReference type="EMBL" id="REGN01012289">
    <property type="protein sequence ID" value="RMZ96302.1"/>
    <property type="molecule type" value="Genomic_DNA"/>
</dbReference>
<sequence length="74" mass="8381">MPLTCREYLGGKNSHLLSRIQKNQGNLSGSIKGSFGNKIDYFLNFLPISKKFSFKKNDENPICDINSISRKKIS</sequence>
<organism evidence="1 2">
    <name type="scientific">Brachionus plicatilis</name>
    <name type="common">Marine rotifer</name>
    <name type="synonym">Brachionus muelleri</name>
    <dbReference type="NCBI Taxonomy" id="10195"/>
    <lineage>
        <taxon>Eukaryota</taxon>
        <taxon>Metazoa</taxon>
        <taxon>Spiralia</taxon>
        <taxon>Gnathifera</taxon>
        <taxon>Rotifera</taxon>
        <taxon>Eurotatoria</taxon>
        <taxon>Monogononta</taxon>
        <taxon>Pseudotrocha</taxon>
        <taxon>Ploima</taxon>
        <taxon>Brachionidae</taxon>
        <taxon>Brachionus</taxon>
    </lineage>
</organism>
<accession>A0A3M7PB69</accession>
<proteinExistence type="predicted"/>
<keyword evidence="2" id="KW-1185">Reference proteome</keyword>
<protein>
    <submittedName>
        <fullName evidence="1">Uncharacterized protein</fullName>
    </submittedName>
</protein>
<dbReference type="Proteomes" id="UP000276133">
    <property type="component" value="Unassembled WGS sequence"/>
</dbReference>
<evidence type="ECO:0000313" key="2">
    <source>
        <dbReference type="Proteomes" id="UP000276133"/>
    </source>
</evidence>